<evidence type="ECO:0000313" key="1">
    <source>
        <dbReference type="EMBL" id="VVO14594.1"/>
    </source>
</evidence>
<accession>A0A5E7DYF0</accession>
<dbReference type="EMBL" id="CABVHW010000013">
    <property type="protein sequence ID" value="VVO14594.1"/>
    <property type="molecule type" value="Genomic_DNA"/>
</dbReference>
<gene>
    <name evidence="1" type="ORF">PS710_03734</name>
</gene>
<name>A0A5E7DYF0_PSEFL</name>
<protein>
    <submittedName>
        <fullName evidence="1">Uncharacterized protein</fullName>
    </submittedName>
</protein>
<proteinExistence type="predicted"/>
<evidence type="ECO:0000313" key="2">
    <source>
        <dbReference type="Proteomes" id="UP000381093"/>
    </source>
</evidence>
<reference evidence="1 2" key="1">
    <citation type="submission" date="2019-09" db="EMBL/GenBank/DDBJ databases">
        <authorList>
            <person name="Chandra G."/>
            <person name="Truman W A."/>
        </authorList>
    </citation>
    <scope>NUCLEOTIDE SEQUENCE [LARGE SCALE GENOMIC DNA]</scope>
    <source>
        <strain evidence="1">PS710</strain>
    </source>
</reference>
<organism evidence="1 2">
    <name type="scientific">Pseudomonas fluorescens</name>
    <dbReference type="NCBI Taxonomy" id="294"/>
    <lineage>
        <taxon>Bacteria</taxon>
        <taxon>Pseudomonadati</taxon>
        <taxon>Pseudomonadota</taxon>
        <taxon>Gammaproteobacteria</taxon>
        <taxon>Pseudomonadales</taxon>
        <taxon>Pseudomonadaceae</taxon>
        <taxon>Pseudomonas</taxon>
    </lineage>
</organism>
<dbReference type="Proteomes" id="UP000381093">
    <property type="component" value="Unassembled WGS sequence"/>
</dbReference>
<dbReference type="AlphaFoldDB" id="A0A5E7DYF0"/>
<sequence length="186" mass="19463">MIVGHCQGAMHRMLARFGQHQAGQGRAGAAGQPPAVVVAPAQTAQLLVDHGFQLHAAYGARQTAATFRHRLQIGISRPPWLPETGCVPCAITAITQPVQRHAERLQVLQRGGVLRMSAQQTDSGETEAFAGGSQGMQVIGVGTAEADDALGPGQVSGLEVFGELEPLVAADQRVDLVQAQDGDFDA</sequence>